<sequence>MKNYLKDFLVLLIVIAGMGVGAVLPGEFTFRLCTIAVWSLMGLWIAYRLEEQLDASTCVRYAMMFGVLGAFMAPAANPIISGGNWLDGYPFFIILMAGLFGFWLGRRLKEKYPPETFKKIAFAAGVFSIGIVSILYFI</sequence>
<dbReference type="Proteomes" id="UP000320421">
    <property type="component" value="Chromosome"/>
</dbReference>
<organism evidence="2 3">
    <name type="scientific">Gimesia chilikensis</name>
    <dbReference type="NCBI Taxonomy" id="2605989"/>
    <lineage>
        <taxon>Bacteria</taxon>
        <taxon>Pseudomonadati</taxon>
        <taxon>Planctomycetota</taxon>
        <taxon>Planctomycetia</taxon>
        <taxon>Planctomycetales</taxon>
        <taxon>Planctomycetaceae</taxon>
        <taxon>Gimesia</taxon>
    </lineage>
</organism>
<gene>
    <name evidence="2" type="ORF">HG66A1_34890</name>
</gene>
<keyword evidence="1" id="KW-1133">Transmembrane helix</keyword>
<evidence type="ECO:0000313" key="2">
    <source>
        <dbReference type="EMBL" id="QDT21686.1"/>
    </source>
</evidence>
<feature type="transmembrane region" description="Helical" evidence="1">
    <location>
        <begin position="117"/>
        <end position="137"/>
    </location>
</feature>
<evidence type="ECO:0000256" key="1">
    <source>
        <dbReference type="SAM" id="Phobius"/>
    </source>
</evidence>
<dbReference type="AlphaFoldDB" id="A0A517PQN3"/>
<feature type="transmembrane region" description="Helical" evidence="1">
    <location>
        <begin position="29"/>
        <end position="47"/>
    </location>
</feature>
<evidence type="ECO:0000313" key="3">
    <source>
        <dbReference type="Proteomes" id="UP000320421"/>
    </source>
</evidence>
<feature type="transmembrane region" description="Helical" evidence="1">
    <location>
        <begin position="7"/>
        <end position="23"/>
    </location>
</feature>
<accession>A0A517PQN3</accession>
<reference evidence="2 3" key="1">
    <citation type="submission" date="2019-02" db="EMBL/GenBank/DDBJ databases">
        <title>Deep-cultivation of Planctomycetes and their phenomic and genomic characterization uncovers novel biology.</title>
        <authorList>
            <person name="Wiegand S."/>
            <person name="Jogler M."/>
            <person name="Boedeker C."/>
            <person name="Pinto D."/>
            <person name="Vollmers J."/>
            <person name="Rivas-Marin E."/>
            <person name="Kohn T."/>
            <person name="Peeters S.H."/>
            <person name="Heuer A."/>
            <person name="Rast P."/>
            <person name="Oberbeckmann S."/>
            <person name="Bunk B."/>
            <person name="Jeske O."/>
            <person name="Meyerdierks A."/>
            <person name="Storesund J.E."/>
            <person name="Kallscheuer N."/>
            <person name="Luecker S."/>
            <person name="Lage O.M."/>
            <person name="Pohl T."/>
            <person name="Merkel B.J."/>
            <person name="Hornburger P."/>
            <person name="Mueller R.-W."/>
            <person name="Bruemmer F."/>
            <person name="Labrenz M."/>
            <person name="Spormann A.M."/>
            <person name="Op den Camp H."/>
            <person name="Overmann J."/>
            <person name="Amann R."/>
            <person name="Jetten M.S.M."/>
            <person name="Mascher T."/>
            <person name="Medema M.H."/>
            <person name="Devos D.P."/>
            <person name="Kaster A.-K."/>
            <person name="Ovreas L."/>
            <person name="Rohde M."/>
            <person name="Galperin M.Y."/>
            <person name="Jogler C."/>
        </authorList>
    </citation>
    <scope>NUCLEOTIDE SEQUENCE [LARGE SCALE GENOMIC DNA]</scope>
    <source>
        <strain evidence="2 3">HG66A1</strain>
    </source>
</reference>
<keyword evidence="1" id="KW-0472">Membrane</keyword>
<dbReference type="RefSeq" id="WP_145186384.1">
    <property type="nucleotide sequence ID" value="NZ_CP036266.1"/>
</dbReference>
<proteinExistence type="predicted"/>
<protein>
    <submittedName>
        <fullName evidence="2">Uncharacterized protein</fullName>
    </submittedName>
</protein>
<keyword evidence="1" id="KW-0812">Transmembrane</keyword>
<feature type="transmembrane region" description="Helical" evidence="1">
    <location>
        <begin position="88"/>
        <end position="105"/>
    </location>
</feature>
<feature type="transmembrane region" description="Helical" evidence="1">
    <location>
        <begin position="59"/>
        <end position="76"/>
    </location>
</feature>
<dbReference type="EMBL" id="CP036266">
    <property type="protein sequence ID" value="QDT21686.1"/>
    <property type="molecule type" value="Genomic_DNA"/>
</dbReference>
<dbReference type="OrthoDB" id="9949115at2"/>
<name>A0A517PQN3_9PLAN</name>
<keyword evidence="3" id="KW-1185">Reference proteome</keyword>